<dbReference type="HOGENOM" id="CLU_2672826_0_0_1"/>
<reference evidence="1 2" key="1">
    <citation type="journal article" date="2013" name="Nat. Commun.">
        <title>The evolution and pathogenic mechanisms of the rice sheath blight pathogen.</title>
        <authorList>
            <person name="Zheng A."/>
            <person name="Lin R."/>
            <person name="Xu L."/>
            <person name="Qin P."/>
            <person name="Tang C."/>
            <person name="Ai P."/>
            <person name="Zhang D."/>
            <person name="Liu Y."/>
            <person name="Sun Z."/>
            <person name="Feng H."/>
            <person name="Wang Y."/>
            <person name="Chen Y."/>
            <person name="Liang X."/>
            <person name="Fu R."/>
            <person name="Li Q."/>
            <person name="Zhang J."/>
            <person name="Yu X."/>
            <person name="Xie Z."/>
            <person name="Ding L."/>
            <person name="Guan P."/>
            <person name="Tang J."/>
            <person name="Liang Y."/>
            <person name="Wang S."/>
            <person name="Deng Q."/>
            <person name="Li S."/>
            <person name="Zhu J."/>
            <person name="Wang L."/>
            <person name="Liu H."/>
            <person name="Li P."/>
        </authorList>
    </citation>
    <scope>NUCLEOTIDE SEQUENCE [LARGE SCALE GENOMIC DNA]</scope>
    <source>
        <strain evidence="2">AG-1 IA</strain>
    </source>
</reference>
<evidence type="ECO:0000313" key="2">
    <source>
        <dbReference type="Proteomes" id="UP000011668"/>
    </source>
</evidence>
<gene>
    <name evidence="1" type="ORF">AG1IA_08745</name>
</gene>
<dbReference type="EMBL" id="AFRT01002795">
    <property type="protein sequence ID" value="ELU37225.1"/>
    <property type="molecule type" value="Genomic_DNA"/>
</dbReference>
<dbReference type="Proteomes" id="UP000011668">
    <property type="component" value="Unassembled WGS sequence"/>
</dbReference>
<sequence>MTPISNVPLHSKLNLVKITPMNTGRVATPISKFVILTCLISCWLDPLSFATCIWQSYVYAKTSPILIKSNPPLET</sequence>
<accession>L8WH29</accession>
<proteinExistence type="predicted"/>
<dbReference type="AlphaFoldDB" id="L8WH29"/>
<evidence type="ECO:0000313" key="1">
    <source>
        <dbReference type="EMBL" id="ELU37225.1"/>
    </source>
</evidence>
<comment type="caution">
    <text evidence="1">The sequence shown here is derived from an EMBL/GenBank/DDBJ whole genome shotgun (WGS) entry which is preliminary data.</text>
</comment>
<keyword evidence="2" id="KW-1185">Reference proteome</keyword>
<protein>
    <submittedName>
        <fullName evidence="1">Uncharacterized protein</fullName>
    </submittedName>
</protein>
<organism evidence="1 2">
    <name type="scientific">Thanatephorus cucumeris (strain AG1-IA)</name>
    <name type="common">Rice sheath blight fungus</name>
    <name type="synonym">Rhizoctonia solani</name>
    <dbReference type="NCBI Taxonomy" id="983506"/>
    <lineage>
        <taxon>Eukaryota</taxon>
        <taxon>Fungi</taxon>
        <taxon>Dikarya</taxon>
        <taxon>Basidiomycota</taxon>
        <taxon>Agaricomycotina</taxon>
        <taxon>Agaricomycetes</taxon>
        <taxon>Cantharellales</taxon>
        <taxon>Ceratobasidiaceae</taxon>
        <taxon>Rhizoctonia</taxon>
        <taxon>Rhizoctonia solani AG-1</taxon>
    </lineage>
</organism>
<name>L8WH29_THACA</name>